<dbReference type="AlphaFoldDB" id="A0A915EAK1"/>
<evidence type="ECO:0000259" key="13">
    <source>
        <dbReference type="PROSITE" id="PS50078"/>
    </source>
</evidence>
<dbReference type="GO" id="GO:0007052">
    <property type="term" value="P:mitotic spindle organization"/>
    <property type="evidence" value="ECO:0007669"/>
    <property type="project" value="TreeGrafter"/>
</dbReference>
<feature type="region of interest" description="Disordered" evidence="12">
    <location>
        <begin position="1"/>
        <end position="20"/>
    </location>
</feature>
<dbReference type="PANTHER" id="PTHR24345">
    <property type="entry name" value="SERINE/THREONINE-PROTEIN KINASE PLK"/>
    <property type="match status" value="1"/>
</dbReference>
<evidence type="ECO:0000256" key="7">
    <source>
        <dbReference type="ARBA" id="ARBA00022741"/>
    </source>
</evidence>
<dbReference type="CDD" id="cd13118">
    <property type="entry name" value="POLO_box_1"/>
    <property type="match status" value="1"/>
</dbReference>
<dbReference type="Gene3D" id="3.30.1120.30">
    <property type="entry name" value="POLO box domain"/>
    <property type="match status" value="2"/>
</dbReference>
<evidence type="ECO:0000256" key="8">
    <source>
        <dbReference type="ARBA" id="ARBA00022777"/>
    </source>
</evidence>
<dbReference type="GO" id="GO:0000922">
    <property type="term" value="C:spindle pole"/>
    <property type="evidence" value="ECO:0007669"/>
    <property type="project" value="TreeGrafter"/>
</dbReference>
<keyword evidence="8" id="KW-0418">Kinase</keyword>
<protein>
    <recommendedName>
        <fullName evidence="2">polo kinase</fullName>
        <ecNumber evidence="2">2.7.11.21</ecNumber>
    </recommendedName>
</protein>
<keyword evidence="6" id="KW-0677">Repeat</keyword>
<keyword evidence="4" id="KW-0723">Serine/threonine-protein kinase</keyword>
<dbReference type="CDD" id="cd13117">
    <property type="entry name" value="POLO_box_2"/>
    <property type="match status" value="1"/>
</dbReference>
<keyword evidence="14" id="KW-1185">Reference proteome</keyword>
<dbReference type="InterPro" id="IPR036947">
    <property type="entry name" value="POLO_box_dom_sf"/>
</dbReference>
<evidence type="ECO:0000256" key="12">
    <source>
        <dbReference type="SAM" id="MobiDB-lite"/>
    </source>
</evidence>
<dbReference type="InterPro" id="IPR000959">
    <property type="entry name" value="POLO_box_dom"/>
</dbReference>
<organism evidence="14 15">
    <name type="scientific">Ditylenchus dipsaci</name>
    <dbReference type="NCBI Taxonomy" id="166011"/>
    <lineage>
        <taxon>Eukaryota</taxon>
        <taxon>Metazoa</taxon>
        <taxon>Ecdysozoa</taxon>
        <taxon>Nematoda</taxon>
        <taxon>Chromadorea</taxon>
        <taxon>Rhabditida</taxon>
        <taxon>Tylenchina</taxon>
        <taxon>Tylenchomorpha</taxon>
        <taxon>Sphaerularioidea</taxon>
        <taxon>Anguinidae</taxon>
        <taxon>Anguininae</taxon>
        <taxon>Ditylenchus</taxon>
    </lineage>
</organism>
<dbReference type="PANTHER" id="PTHR24345:SF93">
    <property type="entry name" value="SERINE_THREONINE-PROTEIN KINASE PLK1"/>
    <property type="match status" value="1"/>
</dbReference>
<evidence type="ECO:0000256" key="9">
    <source>
        <dbReference type="ARBA" id="ARBA00022840"/>
    </source>
</evidence>
<dbReference type="GO" id="GO:0004674">
    <property type="term" value="F:protein serine/threonine kinase activity"/>
    <property type="evidence" value="ECO:0007669"/>
    <property type="project" value="UniProtKB-KW"/>
</dbReference>
<evidence type="ECO:0000256" key="10">
    <source>
        <dbReference type="ARBA" id="ARBA00047802"/>
    </source>
</evidence>
<dbReference type="Proteomes" id="UP000887574">
    <property type="component" value="Unplaced"/>
</dbReference>
<dbReference type="PROSITE" id="PS50078">
    <property type="entry name" value="POLO_BOX"/>
    <property type="match status" value="2"/>
</dbReference>
<comment type="subcellular location">
    <subcellularLocation>
        <location evidence="1">Cytoplasm</location>
    </subcellularLocation>
</comment>
<keyword evidence="9" id="KW-0067">ATP-binding</keyword>
<feature type="domain" description="POLO box" evidence="13">
    <location>
        <begin position="107"/>
        <end position="185"/>
    </location>
</feature>
<evidence type="ECO:0000313" key="15">
    <source>
        <dbReference type="WBParaSite" id="jg3263"/>
    </source>
</evidence>
<dbReference type="Pfam" id="PF00659">
    <property type="entry name" value="POLO_box"/>
    <property type="match status" value="2"/>
</dbReference>
<dbReference type="WBParaSite" id="jg3263">
    <property type="protein sequence ID" value="jg3263"/>
    <property type="gene ID" value="jg3263"/>
</dbReference>
<keyword evidence="7" id="KW-0547">Nucleotide-binding</keyword>
<dbReference type="GO" id="GO:0005737">
    <property type="term" value="C:cytoplasm"/>
    <property type="evidence" value="ECO:0007669"/>
    <property type="project" value="UniProtKB-SubCell"/>
</dbReference>
<comment type="catalytic activity">
    <reaction evidence="10">
        <text>L-threonyl-[protein] + ATP = O-phospho-L-threonyl-[protein] + ADP + H(+)</text>
        <dbReference type="Rhea" id="RHEA:46608"/>
        <dbReference type="Rhea" id="RHEA-COMP:11060"/>
        <dbReference type="Rhea" id="RHEA-COMP:11605"/>
        <dbReference type="ChEBI" id="CHEBI:15378"/>
        <dbReference type="ChEBI" id="CHEBI:30013"/>
        <dbReference type="ChEBI" id="CHEBI:30616"/>
        <dbReference type="ChEBI" id="CHEBI:61977"/>
        <dbReference type="ChEBI" id="CHEBI:456216"/>
        <dbReference type="EC" id="2.7.11.21"/>
    </reaction>
</comment>
<feature type="compositionally biased region" description="Polar residues" evidence="12">
    <location>
        <begin position="1"/>
        <end position="10"/>
    </location>
</feature>
<dbReference type="GO" id="GO:0005524">
    <property type="term" value="F:ATP binding"/>
    <property type="evidence" value="ECO:0007669"/>
    <property type="project" value="UniProtKB-KW"/>
</dbReference>
<dbReference type="InterPro" id="IPR033701">
    <property type="entry name" value="POLO_box_1"/>
</dbReference>
<feature type="domain" description="POLO box" evidence="13">
    <location>
        <begin position="207"/>
        <end position="289"/>
    </location>
</feature>
<reference evidence="15" key="1">
    <citation type="submission" date="2022-11" db="UniProtKB">
        <authorList>
            <consortium name="WormBaseParasite"/>
        </authorList>
    </citation>
    <scope>IDENTIFICATION</scope>
</reference>
<evidence type="ECO:0000313" key="14">
    <source>
        <dbReference type="Proteomes" id="UP000887574"/>
    </source>
</evidence>
<sequence>MAPKFNTQALSGGHGDVLRENQMGVRSPAYTRTLPTVPESQVVKSVKQDAASVLVTEKAPDDHNMPSDFFLSDLYSQLSSLFNSNPDRFKESDKGDIEDPASTPVYWVSKWVDYSDKYGLGYQLSDNSVGVLFNDTTKIVLDAAGDQIQYTERNGAERYYVVNHYPAALEKKVTLLRYFRSYMNEHLIKTGANIPKREGDELARLPCLNTWFRTKSAIVLHMSNGTLQVNFFHDHSKLIVCPLMGAATYIDEHKTFSTYKFSLLEKIGCPKDLWSRLKYTKVMVERLMSRSNSSVPGSLSTVNALDRMLDLKVEDLIKCLL</sequence>
<comment type="catalytic activity">
    <reaction evidence="11">
        <text>L-seryl-[protein] + ATP = O-phospho-L-seryl-[protein] + ADP + H(+)</text>
        <dbReference type="Rhea" id="RHEA:17989"/>
        <dbReference type="Rhea" id="RHEA-COMP:9863"/>
        <dbReference type="Rhea" id="RHEA-COMP:11604"/>
        <dbReference type="ChEBI" id="CHEBI:15378"/>
        <dbReference type="ChEBI" id="CHEBI:29999"/>
        <dbReference type="ChEBI" id="CHEBI:30616"/>
        <dbReference type="ChEBI" id="CHEBI:83421"/>
        <dbReference type="ChEBI" id="CHEBI:456216"/>
        <dbReference type="EC" id="2.7.11.21"/>
    </reaction>
</comment>
<dbReference type="GO" id="GO:0005634">
    <property type="term" value="C:nucleus"/>
    <property type="evidence" value="ECO:0007669"/>
    <property type="project" value="TreeGrafter"/>
</dbReference>
<evidence type="ECO:0000256" key="11">
    <source>
        <dbReference type="ARBA" id="ARBA00048347"/>
    </source>
</evidence>
<evidence type="ECO:0000256" key="1">
    <source>
        <dbReference type="ARBA" id="ARBA00004496"/>
    </source>
</evidence>
<keyword evidence="3" id="KW-0963">Cytoplasm</keyword>
<dbReference type="GO" id="GO:0005813">
    <property type="term" value="C:centrosome"/>
    <property type="evidence" value="ECO:0007669"/>
    <property type="project" value="TreeGrafter"/>
</dbReference>
<dbReference type="InterPro" id="IPR033695">
    <property type="entry name" value="POLO_box_2"/>
</dbReference>
<keyword evidence="5" id="KW-0808">Transferase</keyword>
<evidence type="ECO:0000256" key="2">
    <source>
        <dbReference type="ARBA" id="ARBA00012424"/>
    </source>
</evidence>
<dbReference type="EC" id="2.7.11.21" evidence="2"/>
<accession>A0A915EAK1</accession>
<name>A0A915EAK1_9BILA</name>
<evidence type="ECO:0000256" key="4">
    <source>
        <dbReference type="ARBA" id="ARBA00022527"/>
    </source>
</evidence>
<dbReference type="FunFam" id="3.30.1120.30:FF:000001">
    <property type="entry name" value="Serine/threonine-protein kinase PLK"/>
    <property type="match status" value="1"/>
</dbReference>
<dbReference type="GO" id="GO:0000776">
    <property type="term" value="C:kinetochore"/>
    <property type="evidence" value="ECO:0007669"/>
    <property type="project" value="TreeGrafter"/>
</dbReference>
<evidence type="ECO:0000256" key="3">
    <source>
        <dbReference type="ARBA" id="ARBA00022490"/>
    </source>
</evidence>
<evidence type="ECO:0000256" key="5">
    <source>
        <dbReference type="ARBA" id="ARBA00022679"/>
    </source>
</evidence>
<evidence type="ECO:0000256" key="6">
    <source>
        <dbReference type="ARBA" id="ARBA00022737"/>
    </source>
</evidence>
<dbReference type="SUPFAM" id="SSF82615">
    <property type="entry name" value="Polo-box domain"/>
    <property type="match status" value="2"/>
</dbReference>
<proteinExistence type="predicted"/>